<proteinExistence type="predicted"/>
<organism evidence="2 3">
    <name type="scientific">Pyrococcus horikoshii</name>
    <dbReference type="NCBI Taxonomy" id="53953"/>
    <lineage>
        <taxon>Archaea</taxon>
        <taxon>Methanobacteriati</taxon>
        <taxon>Methanobacteriota</taxon>
        <taxon>Thermococci</taxon>
        <taxon>Thermococcales</taxon>
        <taxon>Thermococcaceae</taxon>
        <taxon>Pyrococcus</taxon>
    </lineage>
</organism>
<dbReference type="EMBL" id="DUJN01000003">
    <property type="protein sequence ID" value="HII60839.1"/>
    <property type="molecule type" value="Genomic_DNA"/>
</dbReference>
<reference evidence="2" key="1">
    <citation type="journal article" date="2020" name="bioRxiv">
        <title>A rank-normalized archaeal taxonomy based on genome phylogeny resolves widespread incomplete and uneven classifications.</title>
        <authorList>
            <person name="Rinke C."/>
            <person name="Chuvochina M."/>
            <person name="Mussig A.J."/>
            <person name="Chaumeil P.-A."/>
            <person name="Waite D.W."/>
            <person name="Whitman W.B."/>
            <person name="Parks D.H."/>
            <person name="Hugenholtz P."/>
        </authorList>
    </citation>
    <scope>NUCLEOTIDE SEQUENCE</scope>
    <source>
        <strain evidence="2">UBA8834</strain>
    </source>
</reference>
<dbReference type="Pfam" id="PF00149">
    <property type="entry name" value="Metallophos"/>
    <property type="match status" value="1"/>
</dbReference>
<dbReference type="Proteomes" id="UP000617544">
    <property type="component" value="Unassembled WGS sequence"/>
</dbReference>
<dbReference type="InterPro" id="IPR024173">
    <property type="entry name" value="Pesterase_MJ0037-like"/>
</dbReference>
<name>A0A832T8J9_PYRHR</name>
<dbReference type="PIRSF" id="PIRSF000887">
    <property type="entry name" value="Pesterase_MJ0037"/>
    <property type="match status" value="1"/>
</dbReference>
<evidence type="ECO:0000313" key="3">
    <source>
        <dbReference type="Proteomes" id="UP000617544"/>
    </source>
</evidence>
<sequence length="213" mass="24539">MLDFSIYSFYFETKLGKTLVFADPHLGFERFRGINVRSKLEIKLAKFINEEKPDAVIILGDVKEDIGLSKFTEKILLDFFSLLRDVQVIITKGNHDGKIEEVTTKFENVNVVEFFLDKGLLFVHGHKNLPNVKFKKVIMGHIHPSILISTESGVRRKVKCFLRTSDILVFPTINPFYEGINFRDGIKMSPILKNYKEFEIIIPPGIYLKKVSI</sequence>
<feature type="domain" description="Calcineurin-like phosphoesterase" evidence="1">
    <location>
        <begin position="17"/>
        <end position="128"/>
    </location>
</feature>
<dbReference type="GO" id="GO:0016787">
    <property type="term" value="F:hydrolase activity"/>
    <property type="evidence" value="ECO:0007669"/>
    <property type="project" value="InterPro"/>
</dbReference>
<dbReference type="InterPro" id="IPR004843">
    <property type="entry name" value="Calcineurin-like_PHP"/>
</dbReference>
<dbReference type="CDD" id="cd07391">
    <property type="entry name" value="MPP_PF1019"/>
    <property type="match status" value="1"/>
</dbReference>
<dbReference type="AlphaFoldDB" id="A0A832T8J9"/>
<dbReference type="PANTHER" id="PTHR39323">
    <property type="entry name" value="BLR1149 PROTEIN"/>
    <property type="match status" value="1"/>
</dbReference>
<protein>
    <submittedName>
        <fullName evidence="2">Metallophosphoesterase</fullName>
    </submittedName>
</protein>
<evidence type="ECO:0000259" key="1">
    <source>
        <dbReference type="Pfam" id="PF00149"/>
    </source>
</evidence>
<dbReference type="Gene3D" id="3.60.21.10">
    <property type="match status" value="1"/>
</dbReference>
<dbReference type="OMA" id="IITKGNH"/>
<dbReference type="SUPFAM" id="SSF56300">
    <property type="entry name" value="Metallo-dependent phosphatases"/>
    <property type="match status" value="1"/>
</dbReference>
<comment type="caution">
    <text evidence="2">The sequence shown here is derived from an EMBL/GenBank/DDBJ whole genome shotgun (WGS) entry which is preliminary data.</text>
</comment>
<dbReference type="PANTHER" id="PTHR39323:SF1">
    <property type="entry name" value="BLR1149 PROTEIN"/>
    <property type="match status" value="1"/>
</dbReference>
<dbReference type="RefSeq" id="WP_010884739.1">
    <property type="nucleotide sequence ID" value="NZ_DUJN01000003.1"/>
</dbReference>
<dbReference type="SMR" id="A0A832T8J9"/>
<accession>A0A832T8J9</accession>
<evidence type="ECO:0000313" key="2">
    <source>
        <dbReference type="EMBL" id="HII60839.1"/>
    </source>
</evidence>
<dbReference type="GeneID" id="1442974"/>
<gene>
    <name evidence="2" type="ORF">HA331_03615</name>
</gene>
<dbReference type="InterPro" id="IPR029052">
    <property type="entry name" value="Metallo-depent_PP-like"/>
</dbReference>